<feature type="region of interest" description="Disordered" evidence="1">
    <location>
        <begin position="383"/>
        <end position="410"/>
    </location>
</feature>
<feature type="compositionally biased region" description="Pro residues" evidence="1">
    <location>
        <begin position="101"/>
        <end position="113"/>
    </location>
</feature>
<feature type="domain" description="TIR" evidence="2">
    <location>
        <begin position="188"/>
        <end position="312"/>
    </location>
</feature>
<dbReference type="GO" id="GO:0000725">
    <property type="term" value="P:recombinational repair"/>
    <property type="evidence" value="ECO:0007669"/>
    <property type="project" value="TreeGrafter"/>
</dbReference>
<gene>
    <name evidence="3" type="ORF">Tsubulata_012950</name>
</gene>
<dbReference type="SUPFAM" id="SSF52540">
    <property type="entry name" value="P-loop containing nucleoside triphosphate hydrolases"/>
    <property type="match status" value="1"/>
</dbReference>
<reference evidence="3" key="2">
    <citation type="journal article" date="2023" name="Plants (Basel)">
        <title>Annotation of the Turnera subulata (Passifloraceae) Draft Genome Reveals the S-Locus Evolved after the Divergence of Turneroideae from Passifloroideae in a Stepwise Manner.</title>
        <authorList>
            <person name="Henning P.M."/>
            <person name="Roalson E.H."/>
            <person name="Mir W."/>
            <person name="McCubbin A.G."/>
            <person name="Shore J.S."/>
        </authorList>
    </citation>
    <scope>NUCLEOTIDE SEQUENCE</scope>
    <source>
        <strain evidence="3">F60SS</strain>
    </source>
</reference>
<feature type="compositionally biased region" description="Basic and acidic residues" evidence="1">
    <location>
        <begin position="34"/>
        <end position="46"/>
    </location>
</feature>
<dbReference type="FunFam" id="3.40.50.300:FF:000908">
    <property type="entry name" value="p-loop containing nucleoside triphosphate hydrolase superfamily protein"/>
    <property type="match status" value="1"/>
</dbReference>
<evidence type="ECO:0000313" key="4">
    <source>
        <dbReference type="Proteomes" id="UP001141552"/>
    </source>
</evidence>
<dbReference type="Pfam" id="PF25895">
    <property type="entry name" value="WHD_plant_disease"/>
    <property type="match status" value="1"/>
</dbReference>
<feature type="compositionally biased region" description="Low complexity" evidence="1">
    <location>
        <begin position="47"/>
        <end position="57"/>
    </location>
</feature>
<dbReference type="FunFam" id="3.40.50.10140:FF:000018">
    <property type="entry name" value="p-loop containing nucleoside triphosphate hydrolase superfamily protein"/>
    <property type="match status" value="1"/>
</dbReference>
<dbReference type="Gene3D" id="3.40.50.10140">
    <property type="entry name" value="Toll/interleukin-1 receptor homology (TIR) domain"/>
    <property type="match status" value="1"/>
</dbReference>
<feature type="compositionally biased region" description="Polar residues" evidence="1">
    <location>
        <begin position="117"/>
        <end position="134"/>
    </location>
</feature>
<comment type="caution">
    <text evidence="3">The sequence shown here is derived from an EMBL/GenBank/DDBJ whole genome shotgun (WGS) entry which is preliminary data.</text>
</comment>
<organism evidence="3 4">
    <name type="scientific">Turnera subulata</name>
    <dbReference type="NCBI Taxonomy" id="218843"/>
    <lineage>
        <taxon>Eukaryota</taxon>
        <taxon>Viridiplantae</taxon>
        <taxon>Streptophyta</taxon>
        <taxon>Embryophyta</taxon>
        <taxon>Tracheophyta</taxon>
        <taxon>Spermatophyta</taxon>
        <taxon>Magnoliopsida</taxon>
        <taxon>eudicotyledons</taxon>
        <taxon>Gunneridae</taxon>
        <taxon>Pentapetalae</taxon>
        <taxon>rosids</taxon>
        <taxon>fabids</taxon>
        <taxon>Malpighiales</taxon>
        <taxon>Passifloraceae</taxon>
        <taxon>Turnera</taxon>
    </lineage>
</organism>
<dbReference type="PANTHER" id="PTHR32472">
    <property type="entry name" value="DNA REPAIR PROTEIN RADA"/>
    <property type="match status" value="1"/>
</dbReference>
<dbReference type="Pfam" id="PF00931">
    <property type="entry name" value="NB-ARC"/>
    <property type="match status" value="1"/>
</dbReference>
<dbReference type="InterPro" id="IPR035897">
    <property type="entry name" value="Toll_tir_struct_dom_sf"/>
</dbReference>
<feature type="region of interest" description="Disordered" evidence="1">
    <location>
        <begin position="1"/>
        <end position="140"/>
    </location>
</feature>
<accession>A0A9Q0JNE7</accession>
<dbReference type="EMBL" id="JAKUCV010000660">
    <property type="protein sequence ID" value="KAJ4849256.1"/>
    <property type="molecule type" value="Genomic_DNA"/>
</dbReference>
<evidence type="ECO:0000256" key="1">
    <source>
        <dbReference type="SAM" id="MobiDB-lite"/>
    </source>
</evidence>
<dbReference type="Gene3D" id="3.40.50.300">
    <property type="entry name" value="P-loop containing nucleotide triphosphate hydrolases"/>
    <property type="match status" value="1"/>
</dbReference>
<dbReference type="OrthoDB" id="626167at2759"/>
<dbReference type="InterPro" id="IPR003593">
    <property type="entry name" value="AAA+_ATPase"/>
</dbReference>
<dbReference type="AlphaFoldDB" id="A0A9Q0JNE7"/>
<evidence type="ECO:0000259" key="2">
    <source>
        <dbReference type="PROSITE" id="PS50104"/>
    </source>
</evidence>
<feature type="compositionally biased region" description="Low complexity" evidence="1">
    <location>
        <begin position="21"/>
        <end position="33"/>
    </location>
</feature>
<dbReference type="GO" id="GO:0043531">
    <property type="term" value="F:ADP binding"/>
    <property type="evidence" value="ECO:0007669"/>
    <property type="project" value="InterPro"/>
</dbReference>
<feature type="compositionally biased region" description="Polar residues" evidence="1">
    <location>
        <begin position="58"/>
        <end position="84"/>
    </location>
</feature>
<dbReference type="Proteomes" id="UP001141552">
    <property type="component" value="Unassembled WGS sequence"/>
</dbReference>
<name>A0A9Q0JNE7_9ROSI</name>
<dbReference type="InterPro" id="IPR002182">
    <property type="entry name" value="NB-ARC"/>
</dbReference>
<dbReference type="PANTHER" id="PTHR32472:SF12">
    <property type="entry name" value="P-LOOP CONTAINING NUCLEOSIDE TRIPHOSPHATE HYDROLASES SUPERFAMILY PROTEIN"/>
    <property type="match status" value="1"/>
</dbReference>
<reference evidence="3" key="1">
    <citation type="submission" date="2022-02" db="EMBL/GenBank/DDBJ databases">
        <authorList>
            <person name="Henning P.M."/>
            <person name="McCubbin A.G."/>
            <person name="Shore J.S."/>
        </authorList>
    </citation>
    <scope>NUCLEOTIDE SEQUENCE</scope>
    <source>
        <strain evidence="3">F60SS</strain>
        <tissue evidence="3">Leaves</tissue>
    </source>
</reference>
<sequence length="998" mass="111000">MAVDTQASLTLSSRPPQEPPSGLTIKISGSSSKTGKDILTHLDSSKSDLSCSSLKNSVEPSPYNSPSLVSPPSSAFVSALQSPYISPRATTPKPKESSTPPENPTPATLPSPPVSSYRGSQSDDIPSSSYTPPSDQYEYSDDPVEAKLKYVTCVPVQEPAPPRISFSFPVPRISFKGSVSPASNAKLRSCDVYIGFHGQDPNLVRFCKWLKSELEVQGIACFVADRAKYADNQSHEIADRVICSVTYGVVVVTNSSFLNHLSLEEIRFFAQKKNLIPLFFDTGPAEVAGLLNCNSIDKECKEAIDGLIKSHEFKLEANENNWRSCVAKAAWILRGKLGRKSIAEQDMERFEELPFPRNRCFVGREKEITEIEATFFGCEGGPEQGHSLPSIKGEASGQSEGFADEESDNVTTRGGRYINLELGEKCKEPTLEAWVEPVIGRNSLKRSKYKKSKSGNYKNLGPNVVCINGIAGIGKTELALEFAYRYSQRYKMVLWVGGEARYLRQNILNLSLNLGLDVSADAEKERGRIRSFEEQEFEAFKRVKRELFRDMPYLLIIDNLETEREWWEGKDLHDLIPRNTGGTHVIITTRLPKVMNFDTMQLPPLSLPEAMVLMRGKRKRDYPSEELEFLQKFDAKLGRLSYGLWLVASLLSELSISPSALFEAVNQVPLEDGCPCSYVSVADEQYCKSNIFLMKLLQFCFIILQQPNQAKNLIALRMLLAGAWLAPAPISATLLCSAAKNMPAAGNRFRKWSKCLRLAFTCCSGCGLAPQSEEETAILLVKLGLARKANRQPGCWIQFHPITQAFSRRKEGLSAAKAAVQGVRKIGNPPVNSDHLWASAFLVFGFKSEPPLVQLKAVDMVLYIKKTAIPLAIRAFTTFSRCNSALELLKVCTNVLEEVEKSFVSQIQDWCHGSLCWKKAIQGQQRVDEYVWQEVTLLKATLLETRAKLLLRGAHFDSGEELCRTCISIRTVMLGHNHAQTLAAQETLAKLVRMRSKI</sequence>
<feature type="compositionally biased region" description="Low complexity" evidence="1">
    <location>
        <begin position="89"/>
        <end position="100"/>
    </location>
</feature>
<keyword evidence="4" id="KW-1185">Reference proteome</keyword>
<dbReference type="InterPro" id="IPR058874">
    <property type="entry name" value="WHD_plant"/>
</dbReference>
<protein>
    <recommendedName>
        <fullName evidence="2">TIR domain-containing protein</fullName>
    </recommendedName>
</protein>
<feature type="compositionally biased region" description="Polar residues" evidence="1">
    <location>
        <begin position="1"/>
        <end position="15"/>
    </location>
</feature>
<dbReference type="InterPro" id="IPR000157">
    <property type="entry name" value="TIR_dom"/>
</dbReference>
<dbReference type="GO" id="GO:0007165">
    <property type="term" value="P:signal transduction"/>
    <property type="evidence" value="ECO:0007669"/>
    <property type="project" value="InterPro"/>
</dbReference>
<dbReference type="InterPro" id="IPR027417">
    <property type="entry name" value="P-loop_NTPase"/>
</dbReference>
<evidence type="ECO:0000313" key="3">
    <source>
        <dbReference type="EMBL" id="KAJ4849256.1"/>
    </source>
</evidence>
<dbReference type="SMART" id="SM00382">
    <property type="entry name" value="AAA"/>
    <property type="match status" value="1"/>
</dbReference>
<dbReference type="SUPFAM" id="SSF52200">
    <property type="entry name" value="Toll/Interleukin receptor TIR domain"/>
    <property type="match status" value="1"/>
</dbReference>
<dbReference type="PROSITE" id="PS50104">
    <property type="entry name" value="TIR"/>
    <property type="match status" value="1"/>
</dbReference>
<proteinExistence type="predicted"/>